<dbReference type="PANTHER" id="PTHR30094">
    <property type="entry name" value="BIFUNCTIONAL GLUTATHIONYLSPERMIDINE SYNTHETASE/AMIDASE-RELATED"/>
    <property type="match status" value="1"/>
</dbReference>
<name>A0A061IS65_TRYRA</name>
<reference evidence="1 2" key="1">
    <citation type="submission" date="2013-07" db="EMBL/GenBank/DDBJ databases">
        <authorList>
            <person name="Stoco P.H."/>
            <person name="Wagner G."/>
            <person name="Gerber A."/>
            <person name="Zaha A."/>
            <person name="Thompson C."/>
            <person name="Bartholomeu D.C."/>
            <person name="Luckemeyer D.D."/>
            <person name="Bahia D."/>
            <person name="Loreto E."/>
            <person name="Prestes E.B."/>
            <person name="Lima F.M."/>
            <person name="Rodrigues-Luiz G."/>
            <person name="Vallejo G.A."/>
            <person name="Filho J.F."/>
            <person name="Monteiro K.M."/>
            <person name="Tyler K.M."/>
            <person name="de Almeida L.G."/>
            <person name="Ortiz M.F."/>
            <person name="Siervo M.A."/>
            <person name="de Moraes M.H."/>
            <person name="Cunha O.L."/>
            <person name="Mendonca-Neto R."/>
            <person name="Silva R."/>
            <person name="Teixeira S.M."/>
            <person name="Murta S.M."/>
            <person name="Sincero T.C."/>
            <person name="Mendes T.A."/>
            <person name="Urmenyi T.P."/>
            <person name="Silva V.G."/>
            <person name="da Rocha W.D."/>
            <person name="Andersson B."/>
            <person name="Romanha A.J."/>
            <person name="Steindel M."/>
            <person name="de Vasconcelos A.T."/>
            <person name="Grisard E.C."/>
        </authorList>
    </citation>
    <scope>NUCLEOTIDE SEQUENCE [LARGE SCALE GENOMIC DNA]</scope>
    <source>
        <strain evidence="1 2">SC58</strain>
    </source>
</reference>
<organism evidence="1 2">
    <name type="scientific">Trypanosoma rangeli SC58</name>
    <dbReference type="NCBI Taxonomy" id="429131"/>
    <lineage>
        <taxon>Eukaryota</taxon>
        <taxon>Discoba</taxon>
        <taxon>Euglenozoa</taxon>
        <taxon>Kinetoplastea</taxon>
        <taxon>Metakinetoplastina</taxon>
        <taxon>Trypanosomatida</taxon>
        <taxon>Trypanosomatidae</taxon>
        <taxon>Trypanosoma</taxon>
        <taxon>Herpetosoma</taxon>
    </lineage>
</organism>
<accession>A0A061IS65</accession>
<gene>
    <name evidence="1" type="ORF">TRSC58_06788</name>
</gene>
<dbReference type="Proteomes" id="UP000031737">
    <property type="component" value="Unassembled WGS sequence"/>
</dbReference>
<sequence>MGFIYATRDVVGHWSTLEFHGGTASDRTYEAIKMLNAAEATTVKQRKRLAPKVSDIVVWTAQSENDLPEGHLAIVVQVEDDVEAAGGEDSLRELQKERLQPQLVYIAEQNFDNVPWDGRNYSRVLHFYWKNSKQAMLRDPSGPLIFGRVRPGKLKQSSAVEGDL</sequence>
<dbReference type="InterPro" id="IPR038765">
    <property type="entry name" value="Papain-like_cys_pep_sf"/>
</dbReference>
<dbReference type="AlphaFoldDB" id="A0A061IS65"/>
<dbReference type="VEuPathDB" id="TriTrypDB:TRSC58_06788"/>
<dbReference type="GO" id="GO:0016874">
    <property type="term" value="F:ligase activity"/>
    <property type="evidence" value="ECO:0007669"/>
    <property type="project" value="TreeGrafter"/>
</dbReference>
<dbReference type="EMBL" id="AUPL01006788">
    <property type="protein sequence ID" value="ESL05558.1"/>
    <property type="molecule type" value="Genomic_DNA"/>
</dbReference>
<dbReference type="PANTHER" id="PTHR30094:SF14">
    <property type="entry name" value="D-ALANYL-GLYCYL ENDOPEPTIDASE-LIKE PROTEIN"/>
    <property type="match status" value="1"/>
</dbReference>
<protein>
    <submittedName>
        <fullName evidence="1">Uncharacterized protein</fullName>
    </submittedName>
</protein>
<dbReference type="InterPro" id="IPR051705">
    <property type="entry name" value="Gsp_Synthetase/Amidase"/>
</dbReference>
<evidence type="ECO:0000313" key="1">
    <source>
        <dbReference type="EMBL" id="ESL05558.1"/>
    </source>
</evidence>
<dbReference type="SUPFAM" id="SSF54001">
    <property type="entry name" value="Cysteine proteinases"/>
    <property type="match status" value="1"/>
</dbReference>
<evidence type="ECO:0000313" key="2">
    <source>
        <dbReference type="Proteomes" id="UP000031737"/>
    </source>
</evidence>
<proteinExistence type="predicted"/>
<comment type="caution">
    <text evidence="1">The sequence shown here is derived from an EMBL/GenBank/DDBJ whole genome shotgun (WGS) entry which is preliminary data.</text>
</comment>
<keyword evidence="2" id="KW-1185">Reference proteome</keyword>
<dbReference type="Gene3D" id="3.90.1720.10">
    <property type="entry name" value="endopeptidase domain like (from Nostoc punctiforme)"/>
    <property type="match status" value="1"/>
</dbReference>
<dbReference type="OrthoDB" id="250944at2759"/>